<proteinExistence type="predicted"/>
<evidence type="ECO:0000313" key="2">
    <source>
        <dbReference type="Proteomes" id="UP000229559"/>
    </source>
</evidence>
<accession>A0A2M6YPV7</accession>
<dbReference type="AlphaFoldDB" id="A0A2M6YPV7"/>
<reference evidence="2" key="1">
    <citation type="submission" date="2017-09" db="EMBL/GenBank/DDBJ databases">
        <title>Depth-based differentiation of microbial function through sediment-hosted aquifers and enrichment of novel symbionts in the deep terrestrial subsurface.</title>
        <authorList>
            <person name="Probst A.J."/>
            <person name="Ladd B."/>
            <person name="Jarett J.K."/>
            <person name="Geller-Mcgrath D.E."/>
            <person name="Sieber C.M.K."/>
            <person name="Emerson J.B."/>
            <person name="Anantharaman K."/>
            <person name="Thomas B.C."/>
            <person name="Malmstrom R."/>
            <person name="Stieglmeier M."/>
            <person name="Klingl A."/>
            <person name="Woyke T."/>
            <person name="Ryan C.M."/>
            <person name="Banfield J.F."/>
        </authorList>
    </citation>
    <scope>NUCLEOTIDE SEQUENCE [LARGE SCALE GENOMIC DNA]</scope>
</reference>
<gene>
    <name evidence="1" type="ORF">COT04_01450</name>
</gene>
<organism evidence="1 2">
    <name type="scientific">Candidatus Shapirobacteria bacterium CG07_land_8_20_14_0_80_39_12</name>
    <dbReference type="NCBI Taxonomy" id="1974480"/>
    <lineage>
        <taxon>Bacteria</taxon>
        <taxon>Candidatus Shapironibacteriota</taxon>
    </lineage>
</organism>
<comment type="caution">
    <text evidence="1">The sequence shown here is derived from an EMBL/GenBank/DDBJ whole genome shotgun (WGS) entry which is preliminary data.</text>
</comment>
<sequence length="146" mass="16794">MKEKIPSKDKEFENNQERVKKLHKNCRDLLEEFGDTPLKPEGSYIITPIKKIDENLNIRLSTDSISGGTLDREKALDGPLFVYVYRKNTKENSEHIKLIELNPSGKYKIGGYLEENGRLHREEITLSDSQVLENCEGFIARLQCPT</sequence>
<protein>
    <submittedName>
        <fullName evidence="1">Uncharacterized protein</fullName>
    </submittedName>
</protein>
<dbReference type="EMBL" id="PEXA01000045">
    <property type="protein sequence ID" value="PIU33179.1"/>
    <property type="molecule type" value="Genomic_DNA"/>
</dbReference>
<name>A0A2M6YPV7_9BACT</name>
<evidence type="ECO:0000313" key="1">
    <source>
        <dbReference type="EMBL" id="PIU33179.1"/>
    </source>
</evidence>
<dbReference type="Proteomes" id="UP000229559">
    <property type="component" value="Unassembled WGS sequence"/>
</dbReference>